<gene>
    <name evidence="2" type="ORF">ACFFSY_01980</name>
</gene>
<dbReference type="EMBL" id="JBHMDO010000003">
    <property type="protein sequence ID" value="MFB9324707.1"/>
    <property type="molecule type" value="Genomic_DNA"/>
</dbReference>
<evidence type="ECO:0000259" key="1">
    <source>
        <dbReference type="Pfam" id="PF13280"/>
    </source>
</evidence>
<dbReference type="PROSITE" id="PS52050">
    <property type="entry name" value="WYL"/>
    <property type="match status" value="1"/>
</dbReference>
<dbReference type="Pfam" id="PF13280">
    <property type="entry name" value="WYL"/>
    <property type="match status" value="1"/>
</dbReference>
<comment type="caution">
    <text evidence="2">The sequence shown here is derived from an EMBL/GenBank/DDBJ whole genome shotgun (WGS) entry which is preliminary data.</text>
</comment>
<dbReference type="RefSeq" id="WP_377489681.1">
    <property type="nucleotide sequence ID" value="NZ_JBHMDO010000003.1"/>
</dbReference>
<feature type="domain" description="WYL" evidence="1">
    <location>
        <begin position="6"/>
        <end position="35"/>
    </location>
</feature>
<name>A0ABV5KHJ2_9BACL</name>
<sequence length="88" mass="10655">MGSAWKGYAWYLYAYCRLRRDYRTFRLSRISDIRIHLEHFASRRVRMEELDARWGNNDTGPLIHLTLRFSSRMRARVEEAFGLDKIDN</sequence>
<accession>A0ABV5KHJ2</accession>
<evidence type="ECO:0000313" key="2">
    <source>
        <dbReference type="EMBL" id="MFB9324707.1"/>
    </source>
</evidence>
<dbReference type="InterPro" id="IPR026881">
    <property type="entry name" value="WYL_dom"/>
</dbReference>
<dbReference type="PANTHER" id="PTHR34580">
    <property type="match status" value="1"/>
</dbReference>
<protein>
    <submittedName>
        <fullName evidence="2">WYL domain-containing protein</fullName>
    </submittedName>
</protein>
<dbReference type="InterPro" id="IPR051534">
    <property type="entry name" value="CBASS_pafABC_assoc_protein"/>
</dbReference>
<organism evidence="2 3">
    <name type="scientific">Paenibacillus aurantiacus</name>
    <dbReference type="NCBI Taxonomy" id="1936118"/>
    <lineage>
        <taxon>Bacteria</taxon>
        <taxon>Bacillati</taxon>
        <taxon>Bacillota</taxon>
        <taxon>Bacilli</taxon>
        <taxon>Bacillales</taxon>
        <taxon>Paenibacillaceae</taxon>
        <taxon>Paenibacillus</taxon>
    </lineage>
</organism>
<reference evidence="2 3" key="1">
    <citation type="submission" date="2024-09" db="EMBL/GenBank/DDBJ databases">
        <authorList>
            <person name="Sun Q."/>
            <person name="Mori K."/>
        </authorList>
    </citation>
    <scope>NUCLEOTIDE SEQUENCE [LARGE SCALE GENOMIC DNA]</scope>
    <source>
        <strain evidence="2 3">TISTR 2452</strain>
    </source>
</reference>
<dbReference type="Proteomes" id="UP001589747">
    <property type="component" value="Unassembled WGS sequence"/>
</dbReference>
<evidence type="ECO:0000313" key="3">
    <source>
        <dbReference type="Proteomes" id="UP001589747"/>
    </source>
</evidence>
<keyword evidence="3" id="KW-1185">Reference proteome</keyword>
<dbReference type="PANTHER" id="PTHR34580:SF1">
    <property type="entry name" value="PROTEIN PAFC"/>
    <property type="match status" value="1"/>
</dbReference>
<proteinExistence type="predicted"/>